<dbReference type="InterPro" id="IPR001650">
    <property type="entry name" value="Helicase_C-like"/>
</dbReference>
<keyword evidence="7" id="KW-0238">DNA-binding</keyword>
<proteinExistence type="predicted"/>
<evidence type="ECO:0000256" key="2">
    <source>
        <dbReference type="ARBA" id="ARBA00022741"/>
    </source>
</evidence>
<name>A0A9D4U6F3_ADICA</name>
<sequence length="1053" mass="116519">MPSMQGGSAVELAHAAALPILHMQTLAVCKAKFLAWRAFRGAAVSSTFYPWRTLLRTTSSTLSAPVWTAPIGLEVQLGQASHVEAWGKEGAIEYKISKDDEEILQKAIACEAERGFPNTVGRTKRFSEFLASKLLTLLYANSSHSNKGLTLLFYMAQSYENMDVDNRVVMLDKVCALLGFKSVQDLVDHHHALNEASKDLSTRPLECSNKYNANQLLQKNSHPAIVFGSSERIELFNFSDKHIGPDGKLSLAFCEVGCKDDADVSVQPHSIGSVTKRKGSLSMGTERAALSQVRKAKKTVKKVTASDRYEDWMLNKPISLMEGLTPTMCSQLEDNGFYTLRKLLQHYPRNYLNFLQAGQTIEDGQFLRFSGKIVSSRTYSTQGLGILEVLIETIGHQIESRNEENNSVTLHVKKFFSGARYSSKWFLGKMVEKYPVGAHAAVSGKVKALQYNNHYEVKDYNLELVTSGKHDNKAANLYPIYPAKGRLDAKFFKLCIQKVLPNLPLNIDPLPEHYKAALNLMDLHEAYIGIHSPDTEAVAEKARQRFVFDEFLFLQLGLLLQRQELTSNSDNLVTEMEGLEAKPEPGYLPVEKWAPLTSKMLDCLPFKLTDSQLKSVSEIIWDLQRPVPMRRLLQGDVGCGKTIVAFLALLEVIDAGLQGVLMGPTEFLAKQHFEQFVALLEHLDETSRPKVALLTSSVPPIKARAIRLALRTGDIQLAVGTHSLLSESVNFSSLGLAVIDEQHRFGVEQRLRLHNKGSSILTGEGTNVQEAAGKKRSPHVLAMTATPIPRTLAFALYGDMDLSQIDELPSGRKPVKTFAMFGNKEGLSSTFEMVREKLASGGRAFIVYAIIDESDSIPHLASATAGYERIVQEFNDYRCGLVHGKLKPHERDAAMNAFKSGQIQVLVATAIVEVGIDIVEASMMVVMNAERFGMAQLHQLRGRVGRGTRESTCVLLTSSQSALDRIKLLESSYDGFRLAELDLQLRGPGDMLGKKQSGHLPEFSLACLSRDGELMTQARNAAQDMLQKYPGLEGLPGLKQELSFRQDPDSVGA</sequence>
<evidence type="ECO:0000313" key="12">
    <source>
        <dbReference type="Proteomes" id="UP000886520"/>
    </source>
</evidence>
<dbReference type="InterPro" id="IPR014001">
    <property type="entry name" value="Helicase_ATP-bd"/>
</dbReference>
<dbReference type="EMBL" id="JABFUD020000022">
    <property type="protein sequence ID" value="KAI5061965.1"/>
    <property type="molecule type" value="Genomic_DNA"/>
</dbReference>
<feature type="domain" description="Helicase C-terminal" evidence="10">
    <location>
        <begin position="826"/>
        <end position="984"/>
    </location>
</feature>
<dbReference type="CDD" id="cd17992">
    <property type="entry name" value="DEXHc_RecG"/>
    <property type="match status" value="1"/>
</dbReference>
<keyword evidence="4" id="KW-0378">Hydrolase</keyword>
<feature type="domain" description="Helicase ATP-binding" evidence="9">
    <location>
        <begin position="622"/>
        <end position="805"/>
    </location>
</feature>
<reference evidence="11" key="1">
    <citation type="submission" date="2021-01" db="EMBL/GenBank/DDBJ databases">
        <title>Adiantum capillus-veneris genome.</title>
        <authorList>
            <person name="Fang Y."/>
            <person name="Liao Q."/>
        </authorList>
    </citation>
    <scope>NUCLEOTIDE SEQUENCE</scope>
    <source>
        <strain evidence="11">H3</strain>
        <tissue evidence="11">Leaf</tissue>
    </source>
</reference>
<keyword evidence="3" id="KW-0227">DNA damage</keyword>
<dbReference type="InterPro" id="IPR011545">
    <property type="entry name" value="DEAD/DEAH_box_helicase_dom"/>
</dbReference>
<evidence type="ECO:0008006" key="13">
    <source>
        <dbReference type="Google" id="ProtNLM"/>
    </source>
</evidence>
<dbReference type="Pfam" id="PF00271">
    <property type="entry name" value="Helicase_C"/>
    <property type="match status" value="1"/>
</dbReference>
<keyword evidence="2" id="KW-0547">Nucleotide-binding</keyword>
<dbReference type="PANTHER" id="PTHR47964:SF1">
    <property type="entry name" value="ATP-DEPENDENT DNA HELICASE HOMOLOG RECG, CHLOROPLASTIC"/>
    <property type="match status" value="1"/>
</dbReference>
<keyword evidence="6" id="KW-0067">ATP-binding</keyword>
<dbReference type="SMART" id="SM00490">
    <property type="entry name" value="HELICc"/>
    <property type="match status" value="1"/>
</dbReference>
<dbReference type="SMART" id="SM00487">
    <property type="entry name" value="DEXDc"/>
    <property type="match status" value="1"/>
</dbReference>
<evidence type="ECO:0000256" key="4">
    <source>
        <dbReference type="ARBA" id="ARBA00022801"/>
    </source>
</evidence>
<dbReference type="GO" id="GO:0016787">
    <property type="term" value="F:hydrolase activity"/>
    <property type="evidence" value="ECO:0007669"/>
    <property type="project" value="UniProtKB-KW"/>
</dbReference>
<keyword evidence="12" id="KW-1185">Reference proteome</keyword>
<keyword evidence="1" id="KW-0934">Plastid</keyword>
<evidence type="ECO:0000259" key="10">
    <source>
        <dbReference type="PROSITE" id="PS51194"/>
    </source>
</evidence>
<accession>A0A9D4U6F3</accession>
<dbReference type="AlphaFoldDB" id="A0A9D4U6F3"/>
<dbReference type="InterPro" id="IPR012340">
    <property type="entry name" value="NA-bd_OB-fold"/>
</dbReference>
<dbReference type="GO" id="GO:0003677">
    <property type="term" value="F:DNA binding"/>
    <property type="evidence" value="ECO:0007669"/>
    <property type="project" value="UniProtKB-KW"/>
</dbReference>
<evidence type="ECO:0000256" key="1">
    <source>
        <dbReference type="ARBA" id="ARBA00022528"/>
    </source>
</evidence>
<keyword evidence="1" id="KW-0150">Chloroplast</keyword>
<gene>
    <name evidence="11" type="ORF">GOP47_0022504</name>
</gene>
<protein>
    <recommendedName>
        <fullName evidence="13">DNA helicase</fullName>
    </recommendedName>
</protein>
<dbReference type="SUPFAM" id="SSF52540">
    <property type="entry name" value="P-loop containing nucleoside triphosphate hydrolases"/>
    <property type="match status" value="2"/>
</dbReference>
<evidence type="ECO:0000256" key="5">
    <source>
        <dbReference type="ARBA" id="ARBA00022806"/>
    </source>
</evidence>
<dbReference type="Proteomes" id="UP000886520">
    <property type="component" value="Chromosome 22"/>
</dbReference>
<dbReference type="Gene3D" id="3.40.50.300">
    <property type="entry name" value="P-loop containing nucleotide triphosphate hydrolases"/>
    <property type="match status" value="2"/>
</dbReference>
<dbReference type="PANTHER" id="PTHR47964">
    <property type="entry name" value="ATP-DEPENDENT DNA HELICASE HOMOLOG RECG, CHLOROPLASTIC"/>
    <property type="match status" value="1"/>
</dbReference>
<dbReference type="GO" id="GO:0006281">
    <property type="term" value="P:DNA repair"/>
    <property type="evidence" value="ECO:0007669"/>
    <property type="project" value="UniProtKB-KW"/>
</dbReference>
<dbReference type="Pfam" id="PF19833">
    <property type="entry name" value="RecG_dom3_C"/>
    <property type="match status" value="1"/>
</dbReference>
<comment type="caution">
    <text evidence="11">The sequence shown here is derived from an EMBL/GenBank/DDBJ whole genome shotgun (WGS) entry which is preliminary data.</text>
</comment>
<dbReference type="OrthoDB" id="416741at2759"/>
<evidence type="ECO:0000256" key="3">
    <source>
        <dbReference type="ARBA" id="ARBA00022763"/>
    </source>
</evidence>
<dbReference type="PROSITE" id="PS51194">
    <property type="entry name" value="HELICASE_CTER"/>
    <property type="match status" value="1"/>
</dbReference>
<keyword evidence="5" id="KW-0347">Helicase</keyword>
<dbReference type="PROSITE" id="PS51192">
    <property type="entry name" value="HELICASE_ATP_BIND_1"/>
    <property type="match status" value="1"/>
</dbReference>
<evidence type="ECO:0000259" key="9">
    <source>
        <dbReference type="PROSITE" id="PS51192"/>
    </source>
</evidence>
<dbReference type="GO" id="GO:0003678">
    <property type="term" value="F:DNA helicase activity"/>
    <property type="evidence" value="ECO:0007669"/>
    <property type="project" value="TreeGrafter"/>
</dbReference>
<dbReference type="SUPFAM" id="SSF50249">
    <property type="entry name" value="Nucleic acid-binding proteins"/>
    <property type="match status" value="1"/>
</dbReference>
<dbReference type="InterPro" id="IPR027417">
    <property type="entry name" value="P-loop_NTPase"/>
</dbReference>
<keyword evidence="8" id="KW-0234">DNA repair</keyword>
<dbReference type="InterPro" id="IPR047112">
    <property type="entry name" value="RecG/Mfd"/>
</dbReference>
<dbReference type="GO" id="GO:0005524">
    <property type="term" value="F:ATP binding"/>
    <property type="evidence" value="ECO:0007669"/>
    <property type="project" value="UniProtKB-KW"/>
</dbReference>
<evidence type="ECO:0000256" key="8">
    <source>
        <dbReference type="ARBA" id="ARBA00023204"/>
    </source>
</evidence>
<dbReference type="Pfam" id="PF00270">
    <property type="entry name" value="DEAD"/>
    <property type="match status" value="1"/>
</dbReference>
<evidence type="ECO:0000313" key="11">
    <source>
        <dbReference type="EMBL" id="KAI5061965.1"/>
    </source>
</evidence>
<organism evidence="11 12">
    <name type="scientific">Adiantum capillus-veneris</name>
    <name type="common">Maidenhair fern</name>
    <dbReference type="NCBI Taxonomy" id="13818"/>
    <lineage>
        <taxon>Eukaryota</taxon>
        <taxon>Viridiplantae</taxon>
        <taxon>Streptophyta</taxon>
        <taxon>Embryophyta</taxon>
        <taxon>Tracheophyta</taxon>
        <taxon>Polypodiopsida</taxon>
        <taxon>Polypodiidae</taxon>
        <taxon>Polypodiales</taxon>
        <taxon>Pteridineae</taxon>
        <taxon>Pteridaceae</taxon>
        <taxon>Vittarioideae</taxon>
        <taxon>Adiantum</taxon>
    </lineage>
</organism>
<evidence type="ECO:0000256" key="6">
    <source>
        <dbReference type="ARBA" id="ARBA00022840"/>
    </source>
</evidence>
<evidence type="ECO:0000256" key="7">
    <source>
        <dbReference type="ARBA" id="ARBA00023125"/>
    </source>
</evidence>
<dbReference type="InterPro" id="IPR045562">
    <property type="entry name" value="RecG_dom3_C"/>
</dbReference>